<sequence length="321" mass="36770">MDIRLAICNLISVVSNFVTETKLKGQLDQLYLLSIKPDSNLEEIQRKMINLGKNNKTHHRMSSQPVVLPSPKQNKVQSMSGVNTPAFSGGMPSKAIGFGSRIQYTTPFDLNREKVEKHKNRSDRQISFKFEISKPSPKNITEFKPIDKKIVDITQKTKLNSGIQRSSNVVPVLQTELESYPQNTITLKSLPIKNVIRQQQLEGEHKEKQYDQTKISGRMLDQISQNMKEMKQNTFKLIKVFENTHEIKTQSSQVETSFISPFRKQQNPLFNGIHGKITDQDLHNIQQNFLMKKLIIKAKQNDEIEFEPPSMGIFFVTSVKG</sequence>
<reference evidence="2 3" key="1">
    <citation type="journal article" date="2006" name="Nature">
        <title>Global trends of whole-genome duplications revealed by the ciliate Paramecium tetraurelia.</title>
        <authorList>
            <consortium name="Genoscope"/>
            <person name="Aury J.-M."/>
            <person name="Jaillon O."/>
            <person name="Duret L."/>
            <person name="Noel B."/>
            <person name="Jubin C."/>
            <person name="Porcel B.M."/>
            <person name="Segurens B."/>
            <person name="Daubin V."/>
            <person name="Anthouard V."/>
            <person name="Aiach N."/>
            <person name="Arnaiz O."/>
            <person name="Billaut A."/>
            <person name="Beisson J."/>
            <person name="Blanc I."/>
            <person name="Bouhouche K."/>
            <person name="Camara F."/>
            <person name="Duharcourt S."/>
            <person name="Guigo R."/>
            <person name="Gogendeau D."/>
            <person name="Katinka M."/>
            <person name="Keller A.-M."/>
            <person name="Kissmehl R."/>
            <person name="Klotz C."/>
            <person name="Koll F."/>
            <person name="Le Moue A."/>
            <person name="Lepere C."/>
            <person name="Malinsky S."/>
            <person name="Nowacki M."/>
            <person name="Nowak J.K."/>
            <person name="Plattner H."/>
            <person name="Poulain J."/>
            <person name="Ruiz F."/>
            <person name="Serrano V."/>
            <person name="Zagulski M."/>
            <person name="Dessen P."/>
            <person name="Betermier M."/>
            <person name="Weissenbach J."/>
            <person name="Scarpelli C."/>
            <person name="Schachter V."/>
            <person name="Sperling L."/>
            <person name="Meyer E."/>
            <person name="Cohen J."/>
            <person name="Wincker P."/>
        </authorList>
    </citation>
    <scope>NUCLEOTIDE SEQUENCE [LARGE SCALE GENOMIC DNA]</scope>
    <source>
        <strain evidence="2 3">Stock d4-2</strain>
    </source>
</reference>
<dbReference type="KEGG" id="ptm:GSPATT00027409001"/>
<organism evidence="2 3">
    <name type="scientific">Paramecium tetraurelia</name>
    <dbReference type="NCBI Taxonomy" id="5888"/>
    <lineage>
        <taxon>Eukaryota</taxon>
        <taxon>Sar</taxon>
        <taxon>Alveolata</taxon>
        <taxon>Ciliophora</taxon>
        <taxon>Intramacronucleata</taxon>
        <taxon>Oligohymenophorea</taxon>
        <taxon>Peniculida</taxon>
        <taxon>Parameciidae</taxon>
        <taxon>Paramecium</taxon>
    </lineage>
</organism>
<dbReference type="GeneID" id="5008595"/>
<keyword evidence="3" id="KW-1185">Reference proteome</keyword>
<dbReference type="HOGENOM" id="CLU_867278_0_0_1"/>
<evidence type="ECO:0000256" key="1">
    <source>
        <dbReference type="SAM" id="MobiDB-lite"/>
    </source>
</evidence>
<dbReference type="OMA" id="NTHEIKT"/>
<evidence type="ECO:0000313" key="3">
    <source>
        <dbReference type="Proteomes" id="UP000000600"/>
    </source>
</evidence>
<accession>A0EID9</accession>
<dbReference type="OrthoDB" id="300114at2759"/>
<gene>
    <name evidence="2" type="ORF">GSPATT00027409001</name>
</gene>
<dbReference type="EMBL" id="CT868681">
    <property type="protein sequence ID" value="CAK95080.1"/>
    <property type="molecule type" value="Genomic_DNA"/>
</dbReference>
<name>A0EID9_PARTE</name>
<feature type="region of interest" description="Disordered" evidence="1">
    <location>
        <begin position="56"/>
        <end position="78"/>
    </location>
</feature>
<protein>
    <submittedName>
        <fullName evidence="2">Uncharacterized protein</fullName>
    </submittedName>
</protein>
<dbReference type="InParanoid" id="A0EID9"/>
<evidence type="ECO:0000313" key="2">
    <source>
        <dbReference type="EMBL" id="CAK95080.1"/>
    </source>
</evidence>
<dbReference type="RefSeq" id="XP_001462453.1">
    <property type="nucleotide sequence ID" value="XM_001462416.1"/>
</dbReference>
<dbReference type="AlphaFoldDB" id="A0EID9"/>
<proteinExistence type="predicted"/>
<dbReference type="Proteomes" id="UP000000600">
    <property type="component" value="Unassembled WGS sequence"/>
</dbReference>